<gene>
    <name evidence="9" type="ORF">F0P93_31345</name>
</gene>
<feature type="compositionally biased region" description="Gly residues" evidence="7">
    <location>
        <begin position="502"/>
        <end position="511"/>
    </location>
</feature>
<evidence type="ECO:0000256" key="5">
    <source>
        <dbReference type="ARBA" id="ARBA00022989"/>
    </source>
</evidence>
<sequence>MITFRTPTRGIIYLSVGFVSGLICVFLSEKILGVENSLLGITIFGAGGYGGVKLIEKILGPEPEEAIPAPPEEYVDPLPPMPEWETNSLTTYGSANWDHPKRLRDIDTEGYQRGKPSYYLGGGHGMNQIQTLTHAVTIAGSGQGKGVCLILPNLLHNPFCSWFVLDPKGENAMITAKWQQKIGQRVILLDPWNEQKRLGATHGIEPVGFNPLDFVKGNPDEMPESCGVIAEMLVMDNPRASDKYWESRARSLIKTYLLHLITARPTEEQHLGTLYRWLRLPVNERQNLWADMLKNLACDELVKSGIGEFAGMNEDSGPLPSIISTAQDNTTFLESMQLRASLQKGEFDPYDLTNGKTTVYLCLPERFLNSHARWLRLVVGVCLKACNYRPGERVNFLLDEFAILGRMQDVERAFAFARGQNISVWIFVQSLTQLIDIYGEHAANAFLSNARLRQFFGVYDLQTQKYLSEYLGETTVVSLVKSESSTSGGSSGTSTGSSSGWSAGGNTGGSNNGTSSGNNWSSSETTNHQPIARRLLTTEEVGKAKSIITLIDGQKFLLPRLPFWDNIYKAHYEGRATYYPRSLDDWQRFYNGMTIENYPRMGMTNFKAHADGHFVKGQAKQTYQNLIKGPTPSYLEDAPGYYFGDADNSDTTKKLDAGDGLDQTVGNVV</sequence>
<dbReference type="SUPFAM" id="SSF52540">
    <property type="entry name" value="P-loop containing nucleoside triphosphate hydrolases"/>
    <property type="match status" value="1"/>
</dbReference>
<evidence type="ECO:0000256" key="7">
    <source>
        <dbReference type="SAM" id="MobiDB-lite"/>
    </source>
</evidence>
<dbReference type="PANTHER" id="PTHR37937">
    <property type="entry name" value="CONJUGATIVE TRANSFER: DNA TRANSPORT"/>
    <property type="match status" value="1"/>
</dbReference>
<evidence type="ECO:0000256" key="2">
    <source>
        <dbReference type="ARBA" id="ARBA00008806"/>
    </source>
</evidence>
<protein>
    <submittedName>
        <fullName evidence="9">TraM recognition domain-containing protein</fullName>
    </submittedName>
</protein>
<keyword evidence="10" id="KW-1185">Reference proteome</keyword>
<feature type="compositionally biased region" description="Low complexity" evidence="7">
    <location>
        <begin position="512"/>
        <end position="527"/>
    </location>
</feature>
<dbReference type="GO" id="GO:0005886">
    <property type="term" value="C:plasma membrane"/>
    <property type="evidence" value="ECO:0007669"/>
    <property type="project" value="UniProtKB-SubCell"/>
</dbReference>
<evidence type="ECO:0000256" key="1">
    <source>
        <dbReference type="ARBA" id="ARBA00004651"/>
    </source>
</evidence>
<keyword evidence="3" id="KW-1003">Cell membrane</keyword>
<accession>A0A5N1J5J9</accession>
<dbReference type="InterPro" id="IPR003688">
    <property type="entry name" value="TraG/VirD4"/>
</dbReference>
<dbReference type="RefSeq" id="WP_150881748.1">
    <property type="nucleotide sequence ID" value="NZ_VTWS01000019.1"/>
</dbReference>
<evidence type="ECO:0000256" key="4">
    <source>
        <dbReference type="ARBA" id="ARBA00022692"/>
    </source>
</evidence>
<comment type="subcellular location">
    <subcellularLocation>
        <location evidence="1">Cell membrane</location>
        <topology evidence="1">Multi-pass membrane protein</topology>
    </subcellularLocation>
</comment>
<feature type="region of interest" description="Disordered" evidence="7">
    <location>
        <begin position="482"/>
        <end position="529"/>
    </location>
</feature>
<dbReference type="CDD" id="cd01127">
    <property type="entry name" value="TrwB_TraG_TraD_VirD4"/>
    <property type="match status" value="1"/>
</dbReference>
<feature type="transmembrane region" description="Helical" evidence="8">
    <location>
        <begin position="12"/>
        <end position="28"/>
    </location>
</feature>
<dbReference type="PANTHER" id="PTHR37937:SF1">
    <property type="entry name" value="CONJUGATIVE TRANSFER: DNA TRANSPORT"/>
    <property type="match status" value="1"/>
</dbReference>
<evidence type="ECO:0000313" key="10">
    <source>
        <dbReference type="Proteomes" id="UP000326344"/>
    </source>
</evidence>
<evidence type="ECO:0000256" key="6">
    <source>
        <dbReference type="ARBA" id="ARBA00023136"/>
    </source>
</evidence>
<reference evidence="9 10" key="1">
    <citation type="submission" date="2019-09" db="EMBL/GenBank/DDBJ databases">
        <title>Genome Sequence of Larkinella sp MA1.</title>
        <authorList>
            <person name="Srinivasan S."/>
        </authorList>
    </citation>
    <scope>NUCLEOTIDE SEQUENCE [LARGE SCALE GENOMIC DNA]</scope>
    <source>
        <strain evidence="9 10">MA1</strain>
    </source>
</reference>
<dbReference type="Pfam" id="PF02534">
    <property type="entry name" value="T4SS-DNA_transf"/>
    <property type="match status" value="1"/>
</dbReference>
<evidence type="ECO:0000256" key="8">
    <source>
        <dbReference type="SAM" id="Phobius"/>
    </source>
</evidence>
<keyword evidence="4 8" id="KW-0812">Transmembrane</keyword>
<comment type="caution">
    <text evidence="9">The sequence shown here is derived from an EMBL/GenBank/DDBJ whole genome shotgun (WGS) entry which is preliminary data.</text>
</comment>
<keyword evidence="6 8" id="KW-0472">Membrane</keyword>
<dbReference type="InterPro" id="IPR051539">
    <property type="entry name" value="T4SS-coupling_protein"/>
</dbReference>
<dbReference type="Proteomes" id="UP000326344">
    <property type="component" value="Unassembled WGS sequence"/>
</dbReference>
<evidence type="ECO:0000313" key="9">
    <source>
        <dbReference type="EMBL" id="KAA9340349.1"/>
    </source>
</evidence>
<name>A0A5N1J5J9_9BACT</name>
<dbReference type="InterPro" id="IPR027417">
    <property type="entry name" value="P-loop_NTPase"/>
</dbReference>
<comment type="similarity">
    <text evidence="2">Belongs to the VirD4/TraG family.</text>
</comment>
<feature type="compositionally biased region" description="Low complexity" evidence="7">
    <location>
        <begin position="482"/>
        <end position="501"/>
    </location>
</feature>
<dbReference type="Gene3D" id="3.40.50.300">
    <property type="entry name" value="P-loop containing nucleotide triphosphate hydrolases"/>
    <property type="match status" value="1"/>
</dbReference>
<proteinExistence type="inferred from homology"/>
<keyword evidence="5 8" id="KW-1133">Transmembrane helix</keyword>
<organism evidence="9 10">
    <name type="scientific">Larkinella humicola</name>
    <dbReference type="NCBI Taxonomy" id="2607654"/>
    <lineage>
        <taxon>Bacteria</taxon>
        <taxon>Pseudomonadati</taxon>
        <taxon>Bacteroidota</taxon>
        <taxon>Cytophagia</taxon>
        <taxon>Cytophagales</taxon>
        <taxon>Spirosomataceae</taxon>
        <taxon>Larkinella</taxon>
    </lineage>
</organism>
<dbReference type="EMBL" id="VTWS01000019">
    <property type="protein sequence ID" value="KAA9340349.1"/>
    <property type="molecule type" value="Genomic_DNA"/>
</dbReference>
<dbReference type="AlphaFoldDB" id="A0A5N1J5J9"/>
<evidence type="ECO:0000256" key="3">
    <source>
        <dbReference type="ARBA" id="ARBA00022475"/>
    </source>
</evidence>